<dbReference type="Gene3D" id="3.40.50.1820">
    <property type="entry name" value="alpha/beta hydrolase"/>
    <property type="match status" value="1"/>
</dbReference>
<dbReference type="InterPro" id="IPR012223">
    <property type="entry name" value="TEII"/>
</dbReference>
<reference evidence="4" key="1">
    <citation type="journal article" date="2019" name="Int. J. Syst. Evol. Microbiol.">
        <title>The Global Catalogue of Microorganisms (GCM) 10K type strain sequencing project: providing services to taxonomists for standard genome sequencing and annotation.</title>
        <authorList>
            <consortium name="The Broad Institute Genomics Platform"/>
            <consortium name="The Broad Institute Genome Sequencing Center for Infectious Disease"/>
            <person name="Wu L."/>
            <person name="Ma J."/>
        </authorList>
    </citation>
    <scope>NUCLEOTIDE SEQUENCE [LARGE SCALE GENOMIC DNA]</scope>
    <source>
        <strain evidence="4">CGMCC 4.7608</strain>
    </source>
</reference>
<dbReference type="EMBL" id="JBHSEK010000005">
    <property type="protein sequence ID" value="MFC4489899.1"/>
    <property type="molecule type" value="Genomic_DNA"/>
</dbReference>
<dbReference type="InterPro" id="IPR001031">
    <property type="entry name" value="Thioesterase"/>
</dbReference>
<gene>
    <name evidence="3" type="ORF">ACFO0R_09730</name>
</gene>
<evidence type="ECO:0000256" key="1">
    <source>
        <dbReference type="ARBA" id="ARBA00007169"/>
    </source>
</evidence>
<proteinExistence type="inferred from homology"/>
<protein>
    <submittedName>
        <fullName evidence="3">Thioesterase II family protein</fullName>
    </submittedName>
</protein>
<dbReference type="InterPro" id="IPR029058">
    <property type="entry name" value="AB_hydrolase_fold"/>
</dbReference>
<evidence type="ECO:0000259" key="2">
    <source>
        <dbReference type="Pfam" id="PF00975"/>
    </source>
</evidence>
<comment type="caution">
    <text evidence="3">The sequence shown here is derived from an EMBL/GenBank/DDBJ whole genome shotgun (WGS) entry which is preliminary data.</text>
</comment>
<accession>A0ABV8ZQA0</accession>
<sequence>MNRGWVDAAPAGQAAALRLFCFPYAGGSATVFRGWAERLPATVDFRPMHPPGRGRRFHDPLRYRLDQLADEATDAIAPLLDRPYALFGHSMGASLAFEVAQRARARGLPAPCCLIVSGRAAPHLPARRRPIHALPDDEFIDEVLRMNGTPPEVLQHPELVNIVLPVLYADFEAIETYRPAPRPPLSCRIVALGGSEEEGGVEAAASWQGYATGGFRSEILPGDHFFLNGRPESLFAILREELERGAGAD</sequence>
<keyword evidence="4" id="KW-1185">Reference proteome</keyword>
<dbReference type="PANTHER" id="PTHR11487:SF0">
    <property type="entry name" value="S-ACYL FATTY ACID SYNTHASE THIOESTERASE, MEDIUM CHAIN"/>
    <property type="match status" value="1"/>
</dbReference>
<comment type="similarity">
    <text evidence="1">Belongs to the thioesterase family.</text>
</comment>
<evidence type="ECO:0000313" key="3">
    <source>
        <dbReference type="EMBL" id="MFC4489899.1"/>
    </source>
</evidence>
<dbReference type="SUPFAM" id="SSF53474">
    <property type="entry name" value="alpha/beta-Hydrolases"/>
    <property type="match status" value="1"/>
</dbReference>
<dbReference type="Proteomes" id="UP001595999">
    <property type="component" value="Unassembled WGS sequence"/>
</dbReference>
<dbReference type="PANTHER" id="PTHR11487">
    <property type="entry name" value="THIOESTERASE"/>
    <property type="match status" value="1"/>
</dbReference>
<dbReference type="Pfam" id="PF00975">
    <property type="entry name" value="Thioesterase"/>
    <property type="match status" value="1"/>
</dbReference>
<evidence type="ECO:0000313" key="4">
    <source>
        <dbReference type="Proteomes" id="UP001595999"/>
    </source>
</evidence>
<feature type="domain" description="Thioesterase" evidence="2">
    <location>
        <begin position="18"/>
        <end position="239"/>
    </location>
</feature>
<name>A0ABV8ZQA0_9NEIS</name>
<dbReference type="RefSeq" id="WP_231460695.1">
    <property type="nucleotide sequence ID" value="NZ_JAJOHW010000004.1"/>
</dbReference>
<organism evidence="3 4">
    <name type="scientific">Chromobacterium aquaticum</name>
    <dbReference type="NCBI Taxonomy" id="467180"/>
    <lineage>
        <taxon>Bacteria</taxon>
        <taxon>Pseudomonadati</taxon>
        <taxon>Pseudomonadota</taxon>
        <taxon>Betaproteobacteria</taxon>
        <taxon>Neisseriales</taxon>
        <taxon>Chromobacteriaceae</taxon>
        <taxon>Chromobacterium</taxon>
    </lineage>
</organism>